<evidence type="ECO:0000259" key="8">
    <source>
        <dbReference type="PROSITE" id="PS51294"/>
    </source>
</evidence>
<dbReference type="AlphaFoldDB" id="A0A9P6H752"/>
<dbReference type="EMBL" id="WIUZ02000015">
    <property type="protein sequence ID" value="KAF9780736.1"/>
    <property type="molecule type" value="Genomic_DNA"/>
</dbReference>
<dbReference type="GO" id="GO:0042795">
    <property type="term" value="P:snRNA transcription by RNA polymerase II"/>
    <property type="evidence" value="ECO:0007669"/>
    <property type="project" value="TreeGrafter"/>
</dbReference>
<dbReference type="GO" id="GO:0000978">
    <property type="term" value="F:RNA polymerase II cis-regulatory region sequence-specific DNA binding"/>
    <property type="evidence" value="ECO:0007669"/>
    <property type="project" value="TreeGrafter"/>
</dbReference>
<proteinExistence type="predicted"/>
<evidence type="ECO:0000313" key="9">
    <source>
        <dbReference type="EMBL" id="KAF9780736.1"/>
    </source>
</evidence>
<comment type="caution">
    <text evidence="9">The sequence shown here is derived from an EMBL/GenBank/DDBJ whole genome shotgun (WGS) entry which is preliminary data.</text>
</comment>
<keyword evidence="4" id="KW-0539">Nucleus</keyword>
<feature type="domain" description="HTH myb-type" evidence="8">
    <location>
        <begin position="116"/>
        <end position="170"/>
    </location>
</feature>
<dbReference type="PROSITE" id="PS50090">
    <property type="entry name" value="MYB_LIKE"/>
    <property type="match status" value="3"/>
</dbReference>
<dbReference type="GO" id="GO:0001006">
    <property type="term" value="F:RNA polymerase III type 3 promoter sequence-specific DNA binding"/>
    <property type="evidence" value="ECO:0007669"/>
    <property type="project" value="TreeGrafter"/>
</dbReference>
<dbReference type="Proteomes" id="UP000736335">
    <property type="component" value="Unassembled WGS sequence"/>
</dbReference>
<feature type="domain" description="SANT" evidence="7">
    <location>
        <begin position="119"/>
        <end position="168"/>
    </location>
</feature>
<evidence type="ECO:0000259" key="7">
    <source>
        <dbReference type="PROSITE" id="PS51293"/>
    </source>
</evidence>
<dbReference type="SUPFAM" id="SSF46689">
    <property type="entry name" value="Homeodomain-like"/>
    <property type="match status" value="2"/>
</dbReference>
<evidence type="ECO:0000256" key="1">
    <source>
        <dbReference type="ARBA" id="ARBA00023015"/>
    </source>
</evidence>
<dbReference type="InterPro" id="IPR017930">
    <property type="entry name" value="Myb_dom"/>
</dbReference>
<evidence type="ECO:0000256" key="5">
    <source>
        <dbReference type="SAM" id="MobiDB-lite"/>
    </source>
</evidence>
<feature type="region of interest" description="Disordered" evidence="5">
    <location>
        <begin position="1"/>
        <end position="46"/>
    </location>
</feature>
<keyword evidence="1" id="KW-0805">Transcription regulation</keyword>
<evidence type="ECO:0000256" key="4">
    <source>
        <dbReference type="ARBA" id="ARBA00023242"/>
    </source>
</evidence>
<reference evidence="9" key="1">
    <citation type="journal article" date="2020" name="Nat. Commun.">
        <title>Large-scale genome sequencing of mycorrhizal fungi provides insights into the early evolution of symbiotic traits.</title>
        <authorList>
            <person name="Miyauchi S."/>
            <person name="Kiss E."/>
            <person name="Kuo A."/>
            <person name="Drula E."/>
            <person name="Kohler A."/>
            <person name="Sanchez-Garcia M."/>
            <person name="Morin E."/>
            <person name="Andreopoulos B."/>
            <person name="Barry K.W."/>
            <person name="Bonito G."/>
            <person name="Buee M."/>
            <person name="Carver A."/>
            <person name="Chen C."/>
            <person name="Cichocki N."/>
            <person name="Clum A."/>
            <person name="Culley D."/>
            <person name="Crous P.W."/>
            <person name="Fauchery L."/>
            <person name="Girlanda M."/>
            <person name="Hayes R.D."/>
            <person name="Keri Z."/>
            <person name="LaButti K."/>
            <person name="Lipzen A."/>
            <person name="Lombard V."/>
            <person name="Magnuson J."/>
            <person name="Maillard F."/>
            <person name="Murat C."/>
            <person name="Nolan M."/>
            <person name="Ohm R.A."/>
            <person name="Pangilinan J."/>
            <person name="Pereira M.F."/>
            <person name="Perotto S."/>
            <person name="Peter M."/>
            <person name="Pfister S."/>
            <person name="Riley R."/>
            <person name="Sitrit Y."/>
            <person name="Stielow J.B."/>
            <person name="Szollosi G."/>
            <person name="Zifcakova L."/>
            <person name="Stursova M."/>
            <person name="Spatafora J.W."/>
            <person name="Tedersoo L."/>
            <person name="Vaario L.M."/>
            <person name="Yamada A."/>
            <person name="Yan M."/>
            <person name="Wang P."/>
            <person name="Xu J."/>
            <person name="Bruns T."/>
            <person name="Baldrian P."/>
            <person name="Vilgalys R."/>
            <person name="Dunand C."/>
            <person name="Henrissat B."/>
            <person name="Grigoriev I.V."/>
            <person name="Hibbett D."/>
            <person name="Nagy L.G."/>
            <person name="Martin F.M."/>
        </authorList>
    </citation>
    <scope>NUCLEOTIDE SEQUENCE</scope>
    <source>
        <strain evidence="9">UH-Tt-Lm1</strain>
    </source>
</reference>
<dbReference type="SMART" id="SM00717">
    <property type="entry name" value="SANT"/>
    <property type="match status" value="3"/>
</dbReference>
<dbReference type="GO" id="GO:0019185">
    <property type="term" value="C:snRNA-activating protein complex"/>
    <property type="evidence" value="ECO:0007669"/>
    <property type="project" value="TreeGrafter"/>
</dbReference>
<protein>
    <submittedName>
        <fullName evidence="9">Homeodomain-like protein</fullName>
    </submittedName>
</protein>
<dbReference type="Gene3D" id="1.10.10.60">
    <property type="entry name" value="Homeodomain-like"/>
    <property type="match status" value="3"/>
</dbReference>
<organism evidence="9 10">
    <name type="scientific">Thelephora terrestris</name>
    <dbReference type="NCBI Taxonomy" id="56493"/>
    <lineage>
        <taxon>Eukaryota</taxon>
        <taxon>Fungi</taxon>
        <taxon>Dikarya</taxon>
        <taxon>Basidiomycota</taxon>
        <taxon>Agaricomycotina</taxon>
        <taxon>Agaricomycetes</taxon>
        <taxon>Thelephorales</taxon>
        <taxon>Thelephoraceae</taxon>
        <taxon>Thelephora</taxon>
    </lineage>
</organism>
<gene>
    <name evidence="9" type="ORF">BJ322DRAFT_278847</name>
</gene>
<dbReference type="CDD" id="cd00167">
    <property type="entry name" value="SANT"/>
    <property type="match status" value="3"/>
</dbReference>
<keyword evidence="10" id="KW-1185">Reference proteome</keyword>
<feature type="domain" description="HTH myb-type" evidence="8">
    <location>
        <begin position="172"/>
        <end position="221"/>
    </location>
</feature>
<dbReference type="PROSITE" id="PS51293">
    <property type="entry name" value="SANT"/>
    <property type="match status" value="1"/>
</dbReference>
<name>A0A9P6H752_9AGAM</name>
<dbReference type="PANTHER" id="PTHR46621">
    <property type="entry name" value="SNRNA-ACTIVATING PROTEIN COMPLEX SUBUNIT 4"/>
    <property type="match status" value="1"/>
</dbReference>
<feature type="domain" description="Myb-like" evidence="6">
    <location>
        <begin position="116"/>
        <end position="166"/>
    </location>
</feature>
<feature type="domain" description="Myb-like" evidence="6">
    <location>
        <begin position="167"/>
        <end position="217"/>
    </location>
</feature>
<dbReference type="InterPro" id="IPR001005">
    <property type="entry name" value="SANT/Myb"/>
</dbReference>
<dbReference type="InterPro" id="IPR051575">
    <property type="entry name" value="Myb-like_DNA-bd"/>
</dbReference>
<keyword evidence="3" id="KW-0804">Transcription</keyword>
<keyword evidence="9" id="KW-0371">Homeobox</keyword>
<sequence>MPAVARPPVIVSNAKPPVQRKPKGPGSLPPSFSNPSPHRSHNSSERKWAASEDEVLIRAVSSYGQFIFPNLLALLTSLIVFCITAPGEKINWIKIAELIDGRSNKACRKRWIHSLNPTLRKGRWTLQEDELLLKAIRKHGHCWHKVAKYLPGRTDDQAAKRFREKLDPGIAKTPWAEEEDRILLDMWRKVGCRWNLISRELNGRPAVHCRNRFASLKRIQKSLDTDSRSETPLAAHFANVTISLVSSVFNQLTPAL</sequence>
<dbReference type="Pfam" id="PF00249">
    <property type="entry name" value="Myb_DNA-binding"/>
    <property type="match status" value="2"/>
</dbReference>
<dbReference type="InterPro" id="IPR009057">
    <property type="entry name" value="Homeodomain-like_sf"/>
</dbReference>
<dbReference type="GO" id="GO:0042796">
    <property type="term" value="P:snRNA transcription by RNA polymerase III"/>
    <property type="evidence" value="ECO:0007669"/>
    <property type="project" value="TreeGrafter"/>
</dbReference>
<evidence type="ECO:0000256" key="2">
    <source>
        <dbReference type="ARBA" id="ARBA00023125"/>
    </source>
</evidence>
<dbReference type="OrthoDB" id="2143914at2759"/>
<dbReference type="PANTHER" id="PTHR46621:SF1">
    <property type="entry name" value="SNRNA-ACTIVATING PROTEIN COMPLEX SUBUNIT 4"/>
    <property type="match status" value="1"/>
</dbReference>
<evidence type="ECO:0000313" key="10">
    <source>
        <dbReference type="Proteomes" id="UP000736335"/>
    </source>
</evidence>
<dbReference type="PROSITE" id="PS51294">
    <property type="entry name" value="HTH_MYB"/>
    <property type="match status" value="2"/>
</dbReference>
<evidence type="ECO:0000256" key="3">
    <source>
        <dbReference type="ARBA" id="ARBA00023163"/>
    </source>
</evidence>
<accession>A0A9P6H752</accession>
<feature type="domain" description="Myb-like" evidence="6">
    <location>
        <begin position="40"/>
        <end position="115"/>
    </location>
</feature>
<evidence type="ECO:0000259" key="6">
    <source>
        <dbReference type="PROSITE" id="PS50090"/>
    </source>
</evidence>
<keyword evidence="2 9" id="KW-0238">DNA-binding</keyword>
<reference evidence="9" key="2">
    <citation type="submission" date="2020-11" db="EMBL/GenBank/DDBJ databases">
        <authorList>
            <consortium name="DOE Joint Genome Institute"/>
            <person name="Kuo A."/>
            <person name="Miyauchi S."/>
            <person name="Kiss E."/>
            <person name="Drula E."/>
            <person name="Kohler A."/>
            <person name="Sanchez-Garcia M."/>
            <person name="Andreopoulos B."/>
            <person name="Barry K.W."/>
            <person name="Bonito G."/>
            <person name="Buee M."/>
            <person name="Carver A."/>
            <person name="Chen C."/>
            <person name="Cichocki N."/>
            <person name="Clum A."/>
            <person name="Culley D."/>
            <person name="Crous P.W."/>
            <person name="Fauchery L."/>
            <person name="Girlanda M."/>
            <person name="Hayes R."/>
            <person name="Keri Z."/>
            <person name="Labutti K."/>
            <person name="Lipzen A."/>
            <person name="Lombard V."/>
            <person name="Magnuson J."/>
            <person name="Maillard F."/>
            <person name="Morin E."/>
            <person name="Murat C."/>
            <person name="Nolan M."/>
            <person name="Ohm R."/>
            <person name="Pangilinan J."/>
            <person name="Pereira M."/>
            <person name="Perotto S."/>
            <person name="Peter M."/>
            <person name="Riley R."/>
            <person name="Sitrit Y."/>
            <person name="Stielow B."/>
            <person name="Szollosi G."/>
            <person name="Zifcakova L."/>
            <person name="Stursova M."/>
            <person name="Spatafora J.W."/>
            <person name="Tedersoo L."/>
            <person name="Vaario L.-M."/>
            <person name="Yamada A."/>
            <person name="Yan M."/>
            <person name="Wang P."/>
            <person name="Xu J."/>
            <person name="Bruns T."/>
            <person name="Baldrian P."/>
            <person name="Vilgalys R."/>
            <person name="Henrissat B."/>
            <person name="Grigoriev I.V."/>
            <person name="Hibbett D."/>
            <person name="Nagy L.G."/>
            <person name="Martin F.M."/>
        </authorList>
    </citation>
    <scope>NUCLEOTIDE SEQUENCE</scope>
    <source>
        <strain evidence="9">UH-Tt-Lm1</strain>
    </source>
</reference>
<dbReference type="InterPro" id="IPR017884">
    <property type="entry name" value="SANT_dom"/>
</dbReference>